<comment type="caution">
    <text evidence="2">The sequence shown here is derived from an EMBL/GenBank/DDBJ whole genome shotgun (WGS) entry which is preliminary data.</text>
</comment>
<sequence>MAKDFINMNKTNDRENAKFQQIRIYSISKGDPIVTIKYCMNARPAEMNLFQSGRTSADMKTSPSPKPAYSAPLGTDSRKIKDLLAMCDKQITRVSRAYHAFNKILTIELGGIGYPEKAGNIVKLPVLRRPKHRREATPNVFIVELSIRGDTDRTKDVSTWLLSSLY</sequence>
<organism evidence="2 3">
    <name type="scientific">Elysia crispata</name>
    <name type="common">lettuce slug</name>
    <dbReference type="NCBI Taxonomy" id="231223"/>
    <lineage>
        <taxon>Eukaryota</taxon>
        <taxon>Metazoa</taxon>
        <taxon>Spiralia</taxon>
        <taxon>Lophotrochozoa</taxon>
        <taxon>Mollusca</taxon>
        <taxon>Gastropoda</taxon>
        <taxon>Heterobranchia</taxon>
        <taxon>Euthyneura</taxon>
        <taxon>Panpulmonata</taxon>
        <taxon>Sacoglossa</taxon>
        <taxon>Placobranchoidea</taxon>
        <taxon>Plakobranchidae</taxon>
        <taxon>Elysia</taxon>
    </lineage>
</organism>
<dbReference type="Proteomes" id="UP001283361">
    <property type="component" value="Unassembled WGS sequence"/>
</dbReference>
<evidence type="ECO:0000256" key="1">
    <source>
        <dbReference type="SAM" id="MobiDB-lite"/>
    </source>
</evidence>
<dbReference type="AlphaFoldDB" id="A0AAE0ZJU6"/>
<gene>
    <name evidence="2" type="ORF">RRG08_012178</name>
</gene>
<feature type="compositionally biased region" description="Polar residues" evidence="1">
    <location>
        <begin position="53"/>
        <end position="63"/>
    </location>
</feature>
<name>A0AAE0ZJU6_9GAST</name>
<keyword evidence="3" id="KW-1185">Reference proteome</keyword>
<accession>A0AAE0ZJU6</accession>
<dbReference type="EMBL" id="JAWDGP010003844">
    <property type="protein sequence ID" value="KAK3770437.1"/>
    <property type="molecule type" value="Genomic_DNA"/>
</dbReference>
<reference evidence="2" key="1">
    <citation type="journal article" date="2023" name="G3 (Bethesda)">
        <title>A reference genome for the long-term kleptoplast-retaining sea slug Elysia crispata morphotype clarki.</title>
        <authorList>
            <person name="Eastman K.E."/>
            <person name="Pendleton A.L."/>
            <person name="Shaikh M.A."/>
            <person name="Suttiyut T."/>
            <person name="Ogas R."/>
            <person name="Tomko P."/>
            <person name="Gavelis G."/>
            <person name="Widhalm J.R."/>
            <person name="Wisecaver J.H."/>
        </authorList>
    </citation>
    <scope>NUCLEOTIDE SEQUENCE</scope>
    <source>
        <strain evidence="2">ECLA1</strain>
    </source>
</reference>
<feature type="region of interest" description="Disordered" evidence="1">
    <location>
        <begin position="53"/>
        <end position="72"/>
    </location>
</feature>
<evidence type="ECO:0000313" key="3">
    <source>
        <dbReference type="Proteomes" id="UP001283361"/>
    </source>
</evidence>
<evidence type="ECO:0000313" key="2">
    <source>
        <dbReference type="EMBL" id="KAK3770437.1"/>
    </source>
</evidence>
<protein>
    <submittedName>
        <fullName evidence="2">Uncharacterized protein</fullName>
    </submittedName>
</protein>
<proteinExistence type="predicted"/>